<evidence type="ECO:0000313" key="4">
    <source>
        <dbReference type="EMBL" id="ATW28667.1"/>
    </source>
</evidence>
<organism evidence="4 5">
    <name type="scientific">Formimonas warabiya</name>
    <dbReference type="NCBI Taxonomy" id="1761012"/>
    <lineage>
        <taxon>Bacteria</taxon>
        <taxon>Bacillati</taxon>
        <taxon>Bacillota</taxon>
        <taxon>Clostridia</taxon>
        <taxon>Eubacteriales</taxon>
        <taxon>Peptococcaceae</taxon>
        <taxon>Candidatus Formimonas</taxon>
    </lineage>
</organism>
<dbReference type="GO" id="GO:0008168">
    <property type="term" value="F:methyltransferase activity"/>
    <property type="evidence" value="ECO:0007669"/>
    <property type="project" value="UniProtKB-KW"/>
</dbReference>
<dbReference type="Proteomes" id="UP000323521">
    <property type="component" value="Chromosome"/>
</dbReference>
<accession>A0A3G1L1X8</accession>
<dbReference type="AlphaFoldDB" id="A0A3G1L1X8"/>
<dbReference type="Gene3D" id="3.20.20.480">
    <property type="entry name" value="Trimethylamine methyltransferase-like"/>
    <property type="match status" value="1"/>
</dbReference>
<dbReference type="InterPro" id="IPR010426">
    <property type="entry name" value="MTTB_MeTrfase"/>
</dbReference>
<dbReference type="GO" id="GO:0015948">
    <property type="term" value="P:methanogenesis"/>
    <property type="evidence" value="ECO:0007669"/>
    <property type="project" value="InterPro"/>
</dbReference>
<comment type="similarity">
    <text evidence="1">Belongs to the trimethylamine methyltransferase family.</text>
</comment>
<evidence type="ECO:0000313" key="5">
    <source>
        <dbReference type="Proteomes" id="UP000323521"/>
    </source>
</evidence>
<dbReference type="KEGG" id="fwa:DCMF_16365"/>
<dbReference type="Pfam" id="PF06253">
    <property type="entry name" value="MTTB"/>
    <property type="match status" value="1"/>
</dbReference>
<name>A0A3G1L1X8_FORW1</name>
<dbReference type="GO" id="GO:0032259">
    <property type="term" value="P:methylation"/>
    <property type="evidence" value="ECO:0007669"/>
    <property type="project" value="UniProtKB-KW"/>
</dbReference>
<dbReference type="EMBL" id="CP017634">
    <property type="protein sequence ID" value="ATW28667.1"/>
    <property type="molecule type" value="Genomic_DNA"/>
</dbReference>
<reference evidence="4 5" key="1">
    <citation type="submission" date="2016-10" db="EMBL/GenBank/DDBJ databases">
        <title>Complete Genome Sequence of Peptococcaceae strain DCMF.</title>
        <authorList>
            <person name="Edwards R.J."/>
            <person name="Holland S.I."/>
            <person name="Deshpande N.P."/>
            <person name="Wong Y.K."/>
            <person name="Ertan H."/>
            <person name="Manefield M."/>
            <person name="Russell T.L."/>
            <person name="Lee M.J."/>
        </authorList>
    </citation>
    <scope>NUCLEOTIDE SEQUENCE [LARGE SCALE GENOMIC DNA]</scope>
    <source>
        <strain evidence="4 5">DCMF</strain>
    </source>
</reference>
<proteinExistence type="inferred from homology"/>
<evidence type="ECO:0000256" key="3">
    <source>
        <dbReference type="ARBA" id="ARBA00022679"/>
    </source>
</evidence>
<evidence type="ECO:0000256" key="1">
    <source>
        <dbReference type="ARBA" id="ARBA00007137"/>
    </source>
</evidence>
<dbReference type="InterPro" id="IPR038601">
    <property type="entry name" value="MttB-like_sf"/>
</dbReference>
<keyword evidence="3 4" id="KW-0808">Transferase</keyword>
<gene>
    <name evidence="4" type="ORF">DCMF_16365</name>
</gene>
<sequence length="316" mass="33810">MDGFALNTFSQDELYAIHCATLDVLHHVGVRVDSPEARDLFDGGGAFVDPKTNIVKIPPYLVEDAIRSTPGTLILAGRDPNKDYCMEANRVGFVNFGEGVNVIDPVTRKYRTTTKADVANAARMSDYLSEMDISYRAVVAQDQPGHVQSLHNAEAIFPNTTKHFFIGADGVKNARKLIKMAQAVAGGKDQLRERPLITFNVCPTSLLKLIPECTDVVIEAARAGIAINIISMAMAGATSPVTLAGTLVTHNAEVLSTIVLNQLACKGAPCIYGSSTTIMDMRYTTAPVGAPELGMISASVAKMAQYYLLPSFVAGG</sequence>
<evidence type="ECO:0000256" key="2">
    <source>
        <dbReference type="ARBA" id="ARBA00022603"/>
    </source>
</evidence>
<protein>
    <submittedName>
        <fullName evidence="4">Trimethylamine methyltransferase</fullName>
    </submittedName>
</protein>
<keyword evidence="2 4" id="KW-0489">Methyltransferase</keyword>
<keyword evidence="5" id="KW-1185">Reference proteome</keyword>